<gene>
    <name evidence="1" type="ORF">M896_120010</name>
</gene>
<dbReference type="FunCoup" id="A0A0B2UIK3">
    <property type="interactions" value="206"/>
</dbReference>
<dbReference type="OrthoDB" id="338231at2759"/>
<accession>A0A0B2UIK3</accession>
<keyword evidence="2" id="KW-1185">Reference proteome</keyword>
<evidence type="ECO:0000313" key="2">
    <source>
        <dbReference type="Proteomes" id="UP000031056"/>
    </source>
</evidence>
<evidence type="ECO:0000313" key="1">
    <source>
        <dbReference type="EMBL" id="KHN68785.1"/>
    </source>
</evidence>
<dbReference type="InterPro" id="IPR008591">
    <property type="entry name" value="GINS_Sld5"/>
</dbReference>
<dbReference type="STRING" id="1354746.A0A0B2UIK3"/>
<dbReference type="GO" id="GO:0006261">
    <property type="term" value="P:DNA-templated DNA replication"/>
    <property type="evidence" value="ECO:0007669"/>
    <property type="project" value="InterPro"/>
</dbReference>
<dbReference type="AlphaFoldDB" id="A0A0B2UIK3"/>
<reference evidence="1 2" key="1">
    <citation type="journal article" date="2014" name="MBio">
        <title>The Ordospora colligata genome; evolution of extreme reduction in microsporidia and host-to-parasite horizontal gene transfer.</title>
        <authorList>
            <person name="Pombert J.-F."/>
            <person name="Haag K.L."/>
            <person name="Beidas S."/>
            <person name="Ebert D."/>
            <person name="Keeling P.J."/>
        </authorList>
    </citation>
    <scope>NUCLEOTIDE SEQUENCE [LARGE SCALE GENOMIC DNA]</scope>
    <source>
        <strain evidence="1 2">OC4</strain>
    </source>
</reference>
<sequence length="162" mass="18607">MLNTLLIAYQNEKGTKALLPSLRELPEIIEIITKRFETIKLSIGVRRHILELELERIKFIAKEYVHTRMQKILSDFNGDVKLLSDSETRLYSAYVDLNKQRGIYINCQSAQYYDEYVGFCCLDNVGNILIDGVPLNMVKGDVFVASLSNIKELLIKGQVMLF</sequence>
<dbReference type="Proteomes" id="UP000031056">
    <property type="component" value="Unassembled WGS sequence"/>
</dbReference>
<dbReference type="RefSeq" id="XP_014562827.1">
    <property type="nucleotide sequence ID" value="XM_014707341.1"/>
</dbReference>
<dbReference type="InterPro" id="IPR036224">
    <property type="entry name" value="GINS_bundle-like_dom_sf"/>
</dbReference>
<dbReference type="EMBL" id="JOKQ01000012">
    <property type="protein sequence ID" value="KHN68785.1"/>
    <property type="molecule type" value="Genomic_DNA"/>
</dbReference>
<dbReference type="VEuPathDB" id="MicrosporidiaDB:M896_120010"/>
<comment type="caution">
    <text evidence="1">The sequence shown here is derived from an EMBL/GenBank/DDBJ whole genome shotgun (WGS) entry which is preliminary data.</text>
</comment>
<dbReference type="PIRSF" id="PIRSF007764">
    <property type="entry name" value="Sld5"/>
    <property type="match status" value="1"/>
</dbReference>
<dbReference type="InParanoid" id="A0A0B2UIK3"/>
<dbReference type="SUPFAM" id="SSF158573">
    <property type="entry name" value="GINS helical bundle-like"/>
    <property type="match status" value="1"/>
</dbReference>
<protein>
    <recommendedName>
        <fullName evidence="3">DNA replication complex GINS protein SLD5</fullName>
    </recommendedName>
</protein>
<evidence type="ECO:0008006" key="3">
    <source>
        <dbReference type="Google" id="ProtNLM"/>
    </source>
</evidence>
<dbReference type="GeneID" id="26262518"/>
<dbReference type="Gene3D" id="1.20.58.1030">
    <property type="match status" value="1"/>
</dbReference>
<organism evidence="1 2">
    <name type="scientific">Ordospora colligata OC4</name>
    <dbReference type="NCBI Taxonomy" id="1354746"/>
    <lineage>
        <taxon>Eukaryota</taxon>
        <taxon>Fungi</taxon>
        <taxon>Fungi incertae sedis</taxon>
        <taxon>Microsporidia</taxon>
        <taxon>Ordosporidae</taxon>
        <taxon>Ordospora</taxon>
    </lineage>
</organism>
<proteinExistence type="predicted"/>
<name>A0A0B2UIK3_9MICR</name>
<dbReference type="HOGENOM" id="CLU_127203_0_0_1"/>